<dbReference type="PANTHER" id="PTHR45929">
    <property type="entry name" value="JAK PATHWAY SIGNAL TRANSDUCTION ADAPTOR MOLECULE"/>
    <property type="match status" value="1"/>
</dbReference>
<dbReference type="STRING" id="1173061.A0A0J9X9C0"/>
<name>A0A0J9X9C0_GEOCN</name>
<sequence length="256" mass="27820">MSAAIINRSLTSVRTELEFLKDSDVISPALYDQLLSKLPARHDSSQGPIQPFELNSQNEKALTSFNTPPPAAAAPPSYAPPASQTPQQEVAEALYNYNPSGPTDLALYQGQHITILEKLNNDWWRGQDVNSQREGIFPSNYVRIISGGAPGNDVAMRNNNYYPPPQQQQQPQYNNNVYYPPPQQSQPQFPPPSTNYYAPPQQVVQQAPQQVQEQPQSSGGNNAIADGAKKVGSKLGNAAIFGAGATIGSNIVNSIF</sequence>
<keyword evidence="6" id="KW-1185">Reference proteome</keyword>
<feature type="region of interest" description="Disordered" evidence="3">
    <location>
        <begin position="159"/>
        <end position="199"/>
    </location>
</feature>
<feature type="compositionally biased region" description="Pro residues" evidence="3">
    <location>
        <begin position="67"/>
        <end position="79"/>
    </location>
</feature>
<feature type="compositionally biased region" description="Low complexity" evidence="3">
    <location>
        <begin position="206"/>
        <end position="216"/>
    </location>
</feature>
<evidence type="ECO:0000256" key="3">
    <source>
        <dbReference type="SAM" id="MobiDB-lite"/>
    </source>
</evidence>
<evidence type="ECO:0000313" key="5">
    <source>
        <dbReference type="EMBL" id="CDO53750.1"/>
    </source>
</evidence>
<reference evidence="5" key="1">
    <citation type="submission" date="2014-03" db="EMBL/GenBank/DDBJ databases">
        <authorList>
            <person name="Casaregola S."/>
        </authorList>
    </citation>
    <scope>NUCLEOTIDE SEQUENCE [LARGE SCALE GENOMIC DNA]</scope>
    <source>
        <strain evidence="5">CLIB 918</strain>
    </source>
</reference>
<evidence type="ECO:0000256" key="1">
    <source>
        <dbReference type="ARBA" id="ARBA00022443"/>
    </source>
</evidence>
<dbReference type="InterPro" id="IPR001452">
    <property type="entry name" value="SH3_domain"/>
</dbReference>
<accession>A0A0J9X9C0</accession>
<dbReference type="PROSITE" id="PS50002">
    <property type="entry name" value="SH3"/>
    <property type="match status" value="1"/>
</dbReference>
<evidence type="ECO:0000256" key="2">
    <source>
        <dbReference type="PROSITE-ProRule" id="PRU00192"/>
    </source>
</evidence>
<dbReference type="SMART" id="SM00326">
    <property type="entry name" value="SH3"/>
    <property type="match status" value="1"/>
</dbReference>
<dbReference type="Pfam" id="PF00018">
    <property type="entry name" value="SH3_1"/>
    <property type="match status" value="1"/>
</dbReference>
<dbReference type="AlphaFoldDB" id="A0A0J9X9C0"/>
<keyword evidence="5" id="KW-0034">Amyloid</keyword>
<dbReference type="CDD" id="cd00174">
    <property type="entry name" value="SH3"/>
    <property type="match status" value="1"/>
</dbReference>
<dbReference type="Gene3D" id="2.30.30.40">
    <property type="entry name" value="SH3 Domains"/>
    <property type="match status" value="1"/>
</dbReference>
<evidence type="ECO:0000313" key="6">
    <source>
        <dbReference type="Proteomes" id="UP000242525"/>
    </source>
</evidence>
<keyword evidence="1 2" id="KW-0728">SH3 domain</keyword>
<dbReference type="OrthoDB" id="6250593at2759"/>
<feature type="region of interest" description="Disordered" evidence="3">
    <location>
        <begin position="206"/>
        <end position="225"/>
    </location>
</feature>
<dbReference type="Proteomes" id="UP000242525">
    <property type="component" value="Unassembled WGS sequence"/>
</dbReference>
<protein>
    <submittedName>
        <fullName evidence="5">Similar to Saccharomyces cerevisiae YPR154W PIN3 Protein that induces appearance of [PIN+] prion when overproduced</fullName>
    </submittedName>
</protein>
<comment type="caution">
    <text evidence="5">The sequence shown here is derived from an EMBL/GenBank/DDBJ whole genome shotgun (WGS) entry which is preliminary data.</text>
</comment>
<dbReference type="EMBL" id="CCBN010000005">
    <property type="protein sequence ID" value="CDO53750.1"/>
    <property type="molecule type" value="Genomic_DNA"/>
</dbReference>
<dbReference type="PANTHER" id="PTHR45929:SF7">
    <property type="entry name" value="LAS SEVENTEEN-BINDING PROTEIN 1"/>
    <property type="match status" value="1"/>
</dbReference>
<keyword evidence="5" id="KW-0640">Prion</keyword>
<feature type="domain" description="SH3" evidence="4">
    <location>
        <begin position="86"/>
        <end position="147"/>
    </location>
</feature>
<evidence type="ECO:0000259" key="4">
    <source>
        <dbReference type="PROSITE" id="PS50002"/>
    </source>
</evidence>
<organism evidence="5 6">
    <name type="scientific">Geotrichum candidum</name>
    <name type="common">Oospora lactis</name>
    <name type="synonym">Dipodascus geotrichum</name>
    <dbReference type="NCBI Taxonomy" id="1173061"/>
    <lineage>
        <taxon>Eukaryota</taxon>
        <taxon>Fungi</taxon>
        <taxon>Dikarya</taxon>
        <taxon>Ascomycota</taxon>
        <taxon>Saccharomycotina</taxon>
        <taxon>Dipodascomycetes</taxon>
        <taxon>Dipodascales</taxon>
        <taxon>Dipodascaceae</taxon>
        <taxon>Geotrichum</taxon>
    </lineage>
</organism>
<feature type="compositionally biased region" description="Low complexity" evidence="3">
    <location>
        <begin position="167"/>
        <end position="178"/>
    </location>
</feature>
<dbReference type="InterPro" id="IPR050670">
    <property type="entry name" value="STAM"/>
</dbReference>
<dbReference type="SUPFAM" id="SSF50044">
    <property type="entry name" value="SH3-domain"/>
    <property type="match status" value="1"/>
</dbReference>
<feature type="region of interest" description="Disordered" evidence="3">
    <location>
        <begin position="61"/>
        <end position="86"/>
    </location>
</feature>
<dbReference type="InterPro" id="IPR036028">
    <property type="entry name" value="SH3-like_dom_sf"/>
</dbReference>
<gene>
    <name evidence="5" type="ORF">BN980_GECA05s06599g</name>
</gene>
<feature type="compositionally biased region" description="Pro residues" evidence="3">
    <location>
        <begin position="179"/>
        <end position="193"/>
    </location>
</feature>
<proteinExistence type="predicted"/>
<dbReference type="PRINTS" id="PR00452">
    <property type="entry name" value="SH3DOMAIN"/>
</dbReference>